<dbReference type="EMBL" id="JAUDZG010000003">
    <property type="protein sequence ID" value="KAK3306315.1"/>
    <property type="molecule type" value="Genomic_DNA"/>
</dbReference>
<name>A0AAJ0GUW8_9PEZI</name>
<comment type="caution">
    <text evidence="2">The sequence shown here is derived from an EMBL/GenBank/DDBJ whole genome shotgun (WGS) entry which is preliminary data.</text>
</comment>
<accession>A0AAJ0GUW8</accession>
<feature type="region of interest" description="Disordered" evidence="1">
    <location>
        <begin position="324"/>
        <end position="384"/>
    </location>
</feature>
<dbReference type="RefSeq" id="XP_062722095.1">
    <property type="nucleotide sequence ID" value="XM_062868936.1"/>
</dbReference>
<keyword evidence="3" id="KW-1185">Reference proteome</keyword>
<sequence length="384" mass="43442">MAPLKATSIPCVFEDRENEYNTWTWNSTMSNDPETYQHCFVRTLTYVKNLRSTVLHEYLQAIVERTDTQMPVRTRLIVERQTDGDRVIVGRSSWATSSGSAGFVSNLFKSSSSSSSSSGAEQGSLPLPLYSLKFASGKFPVAKLAEILQRTTDSGGVYNLLRGKHCFWFANIVYQSAKLAFPWEDERIWPWAMYRCYVKIIAWPWTKSRIEDAAKVFSKEMEERKEMEEPKEIEERKEIEECKEHSPGDPDKLAVWLRTIYADAIRGDAHDGADAERCIKVYFIVLVRMNTKQILLFHLSLTACQEHLDTLVSGDLDLANVAQEVAPSEPSREKSDASPLGIESAGMHRSINSIGSERKRHGGPQDPRGDPAVWPNSRASEGRR</sequence>
<dbReference type="GeneID" id="87887765"/>
<dbReference type="Proteomes" id="UP001273166">
    <property type="component" value="Unassembled WGS sequence"/>
</dbReference>
<evidence type="ECO:0000256" key="1">
    <source>
        <dbReference type="SAM" id="MobiDB-lite"/>
    </source>
</evidence>
<organism evidence="2 3">
    <name type="scientific">Chaetomium strumarium</name>
    <dbReference type="NCBI Taxonomy" id="1170767"/>
    <lineage>
        <taxon>Eukaryota</taxon>
        <taxon>Fungi</taxon>
        <taxon>Dikarya</taxon>
        <taxon>Ascomycota</taxon>
        <taxon>Pezizomycotina</taxon>
        <taxon>Sordariomycetes</taxon>
        <taxon>Sordariomycetidae</taxon>
        <taxon>Sordariales</taxon>
        <taxon>Chaetomiaceae</taxon>
        <taxon>Chaetomium</taxon>
    </lineage>
</organism>
<protein>
    <submittedName>
        <fullName evidence="2">Uncharacterized protein</fullName>
    </submittedName>
</protein>
<reference evidence="2" key="1">
    <citation type="journal article" date="2023" name="Mol. Phylogenet. Evol.">
        <title>Genome-scale phylogeny and comparative genomics of the fungal order Sordariales.</title>
        <authorList>
            <person name="Hensen N."/>
            <person name="Bonometti L."/>
            <person name="Westerberg I."/>
            <person name="Brannstrom I.O."/>
            <person name="Guillou S."/>
            <person name="Cros-Aarteil S."/>
            <person name="Calhoun S."/>
            <person name="Haridas S."/>
            <person name="Kuo A."/>
            <person name="Mondo S."/>
            <person name="Pangilinan J."/>
            <person name="Riley R."/>
            <person name="LaButti K."/>
            <person name="Andreopoulos B."/>
            <person name="Lipzen A."/>
            <person name="Chen C."/>
            <person name="Yan M."/>
            <person name="Daum C."/>
            <person name="Ng V."/>
            <person name="Clum A."/>
            <person name="Steindorff A."/>
            <person name="Ohm R.A."/>
            <person name="Martin F."/>
            <person name="Silar P."/>
            <person name="Natvig D.O."/>
            <person name="Lalanne C."/>
            <person name="Gautier V."/>
            <person name="Ament-Velasquez S.L."/>
            <person name="Kruys A."/>
            <person name="Hutchinson M.I."/>
            <person name="Powell A.J."/>
            <person name="Barry K."/>
            <person name="Miller A.N."/>
            <person name="Grigoriev I.V."/>
            <person name="Debuchy R."/>
            <person name="Gladieux P."/>
            <person name="Hiltunen Thoren M."/>
            <person name="Johannesson H."/>
        </authorList>
    </citation>
    <scope>NUCLEOTIDE SEQUENCE</scope>
    <source>
        <strain evidence="2">CBS 333.67</strain>
    </source>
</reference>
<proteinExistence type="predicted"/>
<gene>
    <name evidence="2" type="ORF">B0T15DRAFT_526941</name>
</gene>
<evidence type="ECO:0000313" key="3">
    <source>
        <dbReference type="Proteomes" id="UP001273166"/>
    </source>
</evidence>
<evidence type="ECO:0000313" key="2">
    <source>
        <dbReference type="EMBL" id="KAK3306315.1"/>
    </source>
</evidence>
<reference evidence="2" key="2">
    <citation type="submission" date="2023-06" db="EMBL/GenBank/DDBJ databases">
        <authorList>
            <consortium name="Lawrence Berkeley National Laboratory"/>
            <person name="Mondo S.J."/>
            <person name="Hensen N."/>
            <person name="Bonometti L."/>
            <person name="Westerberg I."/>
            <person name="Brannstrom I.O."/>
            <person name="Guillou S."/>
            <person name="Cros-Aarteil S."/>
            <person name="Calhoun S."/>
            <person name="Haridas S."/>
            <person name="Kuo A."/>
            <person name="Pangilinan J."/>
            <person name="Riley R."/>
            <person name="Labutti K."/>
            <person name="Andreopoulos B."/>
            <person name="Lipzen A."/>
            <person name="Chen C."/>
            <person name="Yanf M."/>
            <person name="Daum C."/>
            <person name="Ng V."/>
            <person name="Clum A."/>
            <person name="Steindorff A."/>
            <person name="Ohm R."/>
            <person name="Martin F."/>
            <person name="Silar P."/>
            <person name="Natvig D."/>
            <person name="Lalanne C."/>
            <person name="Gautier V."/>
            <person name="Ament-Velasquez S.L."/>
            <person name="Kruys A."/>
            <person name="Hutchinson M.I."/>
            <person name="Powell A.J."/>
            <person name="Barry K."/>
            <person name="Miller A.N."/>
            <person name="Grigoriev I.V."/>
            <person name="Debuchy R."/>
            <person name="Gladieux P."/>
            <person name="Thoren M.H."/>
            <person name="Johannesson H."/>
        </authorList>
    </citation>
    <scope>NUCLEOTIDE SEQUENCE</scope>
    <source>
        <strain evidence="2">CBS 333.67</strain>
    </source>
</reference>
<dbReference type="AlphaFoldDB" id="A0AAJ0GUW8"/>